<reference evidence="1 2" key="1">
    <citation type="submission" date="2018-04" db="EMBL/GenBank/DDBJ databases">
        <authorList>
            <person name="Go L.Y."/>
            <person name="Mitchell J.A."/>
        </authorList>
    </citation>
    <scope>NUCLEOTIDE SEQUENCE [LARGE SCALE GENOMIC DNA]</scope>
    <source>
        <strain evidence="1">ULC066bin1</strain>
    </source>
</reference>
<dbReference type="AlphaFoldDB" id="A0A2W4WQT4"/>
<organism evidence="1 2">
    <name type="scientific">Pseudanabaena frigida</name>
    <dbReference type="NCBI Taxonomy" id="945775"/>
    <lineage>
        <taxon>Bacteria</taxon>
        <taxon>Bacillati</taxon>
        <taxon>Cyanobacteriota</taxon>
        <taxon>Cyanophyceae</taxon>
        <taxon>Pseudanabaenales</taxon>
        <taxon>Pseudanabaenaceae</taxon>
        <taxon>Pseudanabaena</taxon>
    </lineage>
</organism>
<dbReference type="SUPFAM" id="SSF52540">
    <property type="entry name" value="P-loop containing nucleoside triphosphate hydrolases"/>
    <property type="match status" value="1"/>
</dbReference>
<dbReference type="Gene3D" id="3.40.50.300">
    <property type="entry name" value="P-loop containing nucleotide triphosphate hydrolases"/>
    <property type="match status" value="1"/>
</dbReference>
<evidence type="ECO:0000313" key="2">
    <source>
        <dbReference type="Proteomes" id="UP000249467"/>
    </source>
</evidence>
<dbReference type="InterPro" id="IPR027417">
    <property type="entry name" value="P-loop_NTPase"/>
</dbReference>
<dbReference type="Proteomes" id="UP000249467">
    <property type="component" value="Unassembled WGS sequence"/>
</dbReference>
<name>A0A2W4WQT4_9CYAN</name>
<protein>
    <submittedName>
        <fullName evidence="1">Uncharacterized protein</fullName>
    </submittedName>
</protein>
<gene>
    <name evidence="1" type="ORF">DCF19_03140</name>
</gene>
<sequence length="1081" mass="124731">MAEDFKPMNRSAEAAIRGYVYQVDVTIERWLKLDPNEYLELECGEDIDHIFENGRTTVQVKDVKSNTLTLLSGLESIINFVKNCKANPSQNLYFLYITTASVGKERNLPPIFRGQPSIEIWEQIRQDCLGDIPQNEALIGIRDVLCNSQKYEEKANQNVLRDYICNANNDDLLKIVHRFQWLYENLSSDSIGHQIIQMLMKKYDLIEEVKAKELYNRLFIYVFKALTRSGVKRLTIDNLTEQIECPKLSCEDESLLELVNQVNIRVSKLEEDVYDLGGRVSNLEKGNGKYDDNLISQPERLEKRKLLCRQHFIESLRVFVDDDTAIKLANDSSIWTPLSELNLRYGEVNFLVGDIGIGKTAIALRIYQEALEKFEIDKDAPIPVFLESGAWCQDKYIKTSIENAIYGWGNPEERGVIAILDGFDQVGVEITSDIPRQANLLVVDWDKTTIIITSRSIRLLDNIENKIHIPQLSEKQSYELIAKASGLAMTAMICSGWTLAIQEAIRYPLFALIMASYLKQDLVNSPQSTGELLSWLVDDALRRSKVEYVNYESLLQQLALQSIENGGQGIRATDIAKSNQIKLLLDSGLVVARSRDVISFPLQILDEWFAAKSLEDNPEKVREFANNPQQLEKWRFSLTIAVATFRFDIVSKMLQPIVEIFPAFVVELVIRASTRWGRKERQLPTFYKCGQQIQTAMQLWAKGLMHLAEIAIPIQNDGKVCPIGVKTDGIRLETAWYVGTDLLDEDVVELPEEWDDDFYSKRLNWRNGTSSDPSDESAWAWRWTINVIFRNLSDRLKYPILPVDSQPLIKEAAWRCALAIIEYRRRKRITKIKLNWWGIEHFSIEEIIETVFEIEQAALQNIDITLSDISDLVDINVQAYFLKQLKIEIYYLLEKNETIMHSMYPVPDIDGGKRLWQLYSNAQLSLRVKMVYKNALDAYQEITHTWFNQLIPNMQVSAMLPARLVGIIIMPLPDRSLLDMPYLDWFLEPLSKNSENEVEITFIERGADRTNYDNRRELASNKIKLLRSKYAVWISNYWHKDALDDDFFLHSPATKLAYSWLQKDLVKIFGFNTFPRETKTS</sequence>
<proteinExistence type="predicted"/>
<reference evidence="1 2" key="2">
    <citation type="submission" date="2018-06" db="EMBL/GenBank/DDBJ databases">
        <title>Metagenomic assembly of (sub)arctic Cyanobacteria and their associated microbiome from non-axenic cultures.</title>
        <authorList>
            <person name="Baurain D."/>
        </authorList>
    </citation>
    <scope>NUCLEOTIDE SEQUENCE [LARGE SCALE GENOMIC DNA]</scope>
    <source>
        <strain evidence="1">ULC066bin1</strain>
    </source>
</reference>
<accession>A0A2W4WQT4</accession>
<evidence type="ECO:0000313" key="1">
    <source>
        <dbReference type="EMBL" id="PZO44209.1"/>
    </source>
</evidence>
<dbReference type="EMBL" id="QBML01000003">
    <property type="protein sequence ID" value="PZO44209.1"/>
    <property type="molecule type" value="Genomic_DNA"/>
</dbReference>
<comment type="caution">
    <text evidence="1">The sequence shown here is derived from an EMBL/GenBank/DDBJ whole genome shotgun (WGS) entry which is preliminary data.</text>
</comment>